<keyword evidence="2" id="KW-1185">Reference proteome</keyword>
<reference evidence="1" key="1">
    <citation type="submission" date="2021-05" db="EMBL/GenBank/DDBJ databases">
        <authorList>
            <person name="Scholz U."/>
            <person name="Mascher M."/>
            <person name="Fiebig A."/>
        </authorList>
    </citation>
    <scope>NUCLEOTIDE SEQUENCE [LARGE SCALE GENOMIC DNA]</scope>
</reference>
<dbReference type="Proteomes" id="UP001732700">
    <property type="component" value="Chromosome 6D"/>
</dbReference>
<accession>A0ACD5ZJD1</accession>
<name>A0ACD5ZJD1_AVESA</name>
<evidence type="ECO:0000313" key="2">
    <source>
        <dbReference type="Proteomes" id="UP001732700"/>
    </source>
</evidence>
<sequence>MLRQRVGLKGSRAAAPSLLRPVCRSSPVARLPHASTVWPSGILVSLLHAPRSKSPNNAVTPLQNPNPKPQPPRNPRPAAITGGDRASAAFRGGLGRYPVPRLRLPGRSAQEFGVSSRFSVGEHWGRHGRPSRSSAPNSSAGFVPTTRRPSALLYGSLLIVRSFSPLGNLWEEARLSRSSASNSFAGFIPRSRRMTSSNVCKERFDAAVSCLHAIGIETKTVSRVLMDLLKVYDNNWEHIEADDFRVLTDAIFDEPDPKVQMKHCNKRLKIKNEDTFALPLQGQDLPTFEAPLAVMRPLVQGSSHQRAYKGTAHDVNDIARGEEHVSIPVISGSSNGILPPHFHYIPCNIAFQKAQINISLARIGDESCCSGCFGDCLAKQLPCACATETGGEFAYTSDGLLTEVFLNSCVAMLQEPQQQKKFIKECWIKCGCARNCGNRIVQRGITRPLQVFLTPEGKGWGLRAAEEIPRGAFICEYAGEILTNNELYERNIQETAKARHTYPVYLNADRVTEDLLEDDTALCLDATFYGNVARFINHRCNDANIIEVPVEIETPDHHYYHIAFFTKRKIMRFEELTWDYGLDFGDVNHPIKAFKCLCQSKQCRDKKKFSRSNSRALVLRSMGTGQGISRKGDSR</sequence>
<organism evidence="1 2">
    <name type="scientific">Avena sativa</name>
    <name type="common">Oat</name>
    <dbReference type="NCBI Taxonomy" id="4498"/>
    <lineage>
        <taxon>Eukaryota</taxon>
        <taxon>Viridiplantae</taxon>
        <taxon>Streptophyta</taxon>
        <taxon>Embryophyta</taxon>
        <taxon>Tracheophyta</taxon>
        <taxon>Spermatophyta</taxon>
        <taxon>Magnoliopsida</taxon>
        <taxon>Liliopsida</taxon>
        <taxon>Poales</taxon>
        <taxon>Poaceae</taxon>
        <taxon>BOP clade</taxon>
        <taxon>Pooideae</taxon>
        <taxon>Poodae</taxon>
        <taxon>Poeae</taxon>
        <taxon>Poeae Chloroplast Group 1 (Aveneae type)</taxon>
        <taxon>Aveninae</taxon>
        <taxon>Avena</taxon>
    </lineage>
</organism>
<dbReference type="EnsemblPlants" id="AVESA.00010b.r2.6DG1164830.1">
    <property type="protein sequence ID" value="AVESA.00010b.r2.6DG1164830.1.CDS"/>
    <property type="gene ID" value="AVESA.00010b.r2.6DG1164830"/>
</dbReference>
<protein>
    <submittedName>
        <fullName evidence="1">Uncharacterized protein</fullName>
    </submittedName>
</protein>
<reference evidence="1" key="2">
    <citation type="submission" date="2025-09" db="UniProtKB">
        <authorList>
            <consortium name="EnsemblPlants"/>
        </authorList>
    </citation>
    <scope>IDENTIFICATION</scope>
</reference>
<evidence type="ECO:0000313" key="1">
    <source>
        <dbReference type="EnsemblPlants" id="AVESA.00010b.r2.6DG1164830.1.CDS"/>
    </source>
</evidence>
<proteinExistence type="predicted"/>